<keyword evidence="3" id="KW-1185">Reference proteome</keyword>
<keyword evidence="1" id="KW-1133">Transmembrane helix</keyword>
<feature type="transmembrane region" description="Helical" evidence="1">
    <location>
        <begin position="54"/>
        <end position="80"/>
    </location>
</feature>
<feature type="transmembrane region" description="Helical" evidence="1">
    <location>
        <begin position="12"/>
        <end position="34"/>
    </location>
</feature>
<keyword evidence="2" id="KW-0808">Transferase</keyword>
<reference evidence="2" key="1">
    <citation type="submission" date="2021-10" db="EMBL/GenBank/DDBJ databases">
        <title>The complete genome sequence of Leeia sp. TBRC 13508.</title>
        <authorList>
            <person name="Charoenyingcharoen P."/>
            <person name="Yukphan P."/>
        </authorList>
    </citation>
    <scope>NUCLEOTIDE SEQUENCE</scope>
    <source>
        <strain evidence="2">TBRC 13508</strain>
    </source>
</reference>
<organism evidence="2 3">
    <name type="scientific">Leeia speluncae</name>
    <dbReference type="NCBI Taxonomy" id="2884804"/>
    <lineage>
        <taxon>Bacteria</taxon>
        <taxon>Pseudomonadati</taxon>
        <taxon>Pseudomonadota</taxon>
        <taxon>Betaproteobacteria</taxon>
        <taxon>Neisseriales</taxon>
        <taxon>Leeiaceae</taxon>
        <taxon>Leeia</taxon>
    </lineage>
</organism>
<keyword evidence="2" id="KW-0548">Nucleotidyltransferase</keyword>
<evidence type="ECO:0000256" key="1">
    <source>
        <dbReference type="SAM" id="Phobius"/>
    </source>
</evidence>
<feature type="transmembrane region" description="Helical" evidence="1">
    <location>
        <begin position="101"/>
        <end position="118"/>
    </location>
</feature>
<gene>
    <name evidence="2" type="ORF">LIN78_10335</name>
</gene>
<evidence type="ECO:0000313" key="3">
    <source>
        <dbReference type="Proteomes" id="UP001165395"/>
    </source>
</evidence>
<feature type="transmembrane region" description="Helical" evidence="1">
    <location>
        <begin position="251"/>
        <end position="274"/>
    </location>
</feature>
<feature type="transmembrane region" description="Helical" evidence="1">
    <location>
        <begin position="227"/>
        <end position="245"/>
    </location>
</feature>
<protein>
    <submittedName>
        <fullName evidence="2">Phosphatidate cytidylyltransferase</fullName>
    </submittedName>
</protein>
<dbReference type="PANTHER" id="PTHR43535">
    <property type="entry name" value="PHOSPHATIDATE CYTIDYLYLTRANSFERASE"/>
    <property type="match status" value="1"/>
</dbReference>
<feature type="transmembrane region" description="Helical" evidence="1">
    <location>
        <begin position="156"/>
        <end position="175"/>
    </location>
</feature>
<keyword evidence="1" id="KW-0812">Transmembrane</keyword>
<dbReference type="EMBL" id="JAJBZT010000005">
    <property type="protein sequence ID" value="MCB6183941.1"/>
    <property type="molecule type" value="Genomic_DNA"/>
</dbReference>
<keyword evidence="1" id="KW-0472">Membrane</keyword>
<feature type="transmembrane region" description="Helical" evidence="1">
    <location>
        <begin position="187"/>
        <end position="206"/>
    </location>
</feature>
<dbReference type="Proteomes" id="UP001165395">
    <property type="component" value="Unassembled WGS sequence"/>
</dbReference>
<dbReference type="RefSeq" id="WP_227180723.1">
    <property type="nucleotide sequence ID" value="NZ_JAJBZT010000005.1"/>
</dbReference>
<comment type="caution">
    <text evidence="2">The sequence shown here is derived from an EMBL/GenBank/DDBJ whole genome shotgun (WGS) entry which is preliminary data.</text>
</comment>
<feature type="transmembrane region" description="Helical" evidence="1">
    <location>
        <begin position="124"/>
        <end position="144"/>
    </location>
</feature>
<sequence length="316" mass="35606">MMLDTLLANPVSQIFVGAFALLIIFSAIGAGLKWGIAKGKPHNVIDNMNSRTKAWWVMVGLLAVTFWQGRNAIIALFALISFQCLREYLSLIQTRRGDYRAMLWVFFCFLPLQYYLIWDDWYGLYSIFIPVYGFLLLPISASLGKDVTQFLDRAAKIQWGLMICVYCLSHIPALLTLHIPGYPRPELLILFLLFVVQSSDVFQYVWGKLLGKHKLSPAISPSKTVEGLIGGVFTATLVGMSLWWATPFTPLQAALIALTINILGFFGGFVLSAIKRDRGVKDWGDLIEGHGGMLDRVDSLSFAAPVFFHIIRYWWV</sequence>
<proteinExistence type="predicted"/>
<dbReference type="GO" id="GO:0016779">
    <property type="term" value="F:nucleotidyltransferase activity"/>
    <property type="evidence" value="ECO:0007669"/>
    <property type="project" value="UniProtKB-KW"/>
</dbReference>
<dbReference type="PANTHER" id="PTHR43535:SF1">
    <property type="entry name" value="PHOSPHATIDATE CYTIDYLYLTRANSFERASE"/>
    <property type="match status" value="1"/>
</dbReference>
<dbReference type="Pfam" id="PF01148">
    <property type="entry name" value="CTP_transf_1"/>
    <property type="match status" value="1"/>
</dbReference>
<evidence type="ECO:0000313" key="2">
    <source>
        <dbReference type="EMBL" id="MCB6183941.1"/>
    </source>
</evidence>
<name>A0ABS8D7I5_9NEIS</name>
<accession>A0ABS8D7I5</accession>